<organism evidence="2 3">
    <name type="scientific">Kitasatospora saccharophila</name>
    <dbReference type="NCBI Taxonomy" id="407973"/>
    <lineage>
        <taxon>Bacteria</taxon>
        <taxon>Bacillati</taxon>
        <taxon>Actinomycetota</taxon>
        <taxon>Actinomycetes</taxon>
        <taxon>Kitasatosporales</taxon>
        <taxon>Streptomycetaceae</taxon>
        <taxon>Kitasatospora</taxon>
    </lineage>
</organism>
<dbReference type="Proteomes" id="UP001500897">
    <property type="component" value="Unassembled WGS sequence"/>
</dbReference>
<dbReference type="InterPro" id="IPR043917">
    <property type="entry name" value="DUF5753"/>
</dbReference>
<dbReference type="Gene3D" id="1.10.260.40">
    <property type="entry name" value="lambda repressor-like DNA-binding domains"/>
    <property type="match status" value="1"/>
</dbReference>
<dbReference type="SMART" id="SM00530">
    <property type="entry name" value="HTH_XRE"/>
    <property type="match status" value="1"/>
</dbReference>
<dbReference type="CDD" id="cd00093">
    <property type="entry name" value="HTH_XRE"/>
    <property type="match status" value="1"/>
</dbReference>
<name>A0ABN2Y778_9ACTN</name>
<proteinExistence type="predicted"/>
<feature type="domain" description="HTH cro/C1-type" evidence="1">
    <location>
        <begin position="21"/>
        <end position="76"/>
    </location>
</feature>
<evidence type="ECO:0000313" key="2">
    <source>
        <dbReference type="EMBL" id="GAA2122824.1"/>
    </source>
</evidence>
<dbReference type="Pfam" id="PF19054">
    <property type="entry name" value="DUF5753"/>
    <property type="match status" value="1"/>
</dbReference>
<accession>A0ABN2Y778</accession>
<dbReference type="InterPro" id="IPR010982">
    <property type="entry name" value="Lambda_DNA-bd_dom_sf"/>
</dbReference>
<dbReference type="SUPFAM" id="SSF47413">
    <property type="entry name" value="lambda repressor-like DNA-binding domains"/>
    <property type="match status" value="1"/>
</dbReference>
<gene>
    <name evidence="2" type="ORF">GCM10009759_73530</name>
</gene>
<reference evidence="2 3" key="1">
    <citation type="journal article" date="2019" name="Int. J. Syst. Evol. Microbiol.">
        <title>The Global Catalogue of Microorganisms (GCM) 10K type strain sequencing project: providing services to taxonomists for standard genome sequencing and annotation.</title>
        <authorList>
            <consortium name="The Broad Institute Genomics Platform"/>
            <consortium name="The Broad Institute Genome Sequencing Center for Infectious Disease"/>
            <person name="Wu L."/>
            <person name="Ma J."/>
        </authorList>
    </citation>
    <scope>NUCLEOTIDE SEQUENCE [LARGE SCALE GENOMIC DNA]</scope>
    <source>
        <strain evidence="2 3">JCM 14559</strain>
    </source>
</reference>
<sequence>MAFQKRRPDPTLSARHFYGSEVLRHREERGWSLARLAVEALSSAATLSRVESGDHRVPEGLSEQLDRVFETGGHFMRLLPLARREDHPAKYQEILSLIDQATMVECYSPSVDGLLQTEDYARHVLRAGMPYAVDDEIQNRVRARLGRQLRLQAADCRYWFILDESALRRAVGGREVMARQLQAILDVAQLTNVVVQVLPFEAGAHSEYSSLFLLTMDDGQRVAYEESSRAGVVFDKSRDVVDRQALYDLLRAQALSPQASELLIRSILEGLTSDAPRRPSVICDGTPLAQEQLQQWRWRSLHRG</sequence>
<dbReference type="EMBL" id="BAAANS010000089">
    <property type="protein sequence ID" value="GAA2122824.1"/>
    <property type="molecule type" value="Genomic_DNA"/>
</dbReference>
<evidence type="ECO:0000259" key="1">
    <source>
        <dbReference type="SMART" id="SM00530"/>
    </source>
</evidence>
<dbReference type="RefSeq" id="WP_344558730.1">
    <property type="nucleotide sequence ID" value="NZ_BAAANS010000089.1"/>
</dbReference>
<dbReference type="InterPro" id="IPR001387">
    <property type="entry name" value="Cro/C1-type_HTH"/>
</dbReference>
<keyword evidence="3" id="KW-1185">Reference proteome</keyword>
<protein>
    <submittedName>
        <fullName evidence="2">Helix-turn-helix transcriptional regulator</fullName>
    </submittedName>
</protein>
<evidence type="ECO:0000313" key="3">
    <source>
        <dbReference type="Proteomes" id="UP001500897"/>
    </source>
</evidence>
<dbReference type="Pfam" id="PF13560">
    <property type="entry name" value="HTH_31"/>
    <property type="match status" value="1"/>
</dbReference>
<comment type="caution">
    <text evidence="2">The sequence shown here is derived from an EMBL/GenBank/DDBJ whole genome shotgun (WGS) entry which is preliminary data.</text>
</comment>